<feature type="signal peptide" evidence="1">
    <location>
        <begin position="1"/>
        <end position="27"/>
    </location>
</feature>
<feature type="non-terminal residue" evidence="2">
    <location>
        <position position="1"/>
    </location>
</feature>
<dbReference type="AlphaFoldDB" id="A0AAN5DHI6"/>
<evidence type="ECO:0000256" key="1">
    <source>
        <dbReference type="SAM" id="SignalP"/>
    </source>
</evidence>
<evidence type="ECO:0000313" key="2">
    <source>
        <dbReference type="EMBL" id="GMR63035.1"/>
    </source>
</evidence>
<accession>A0AAN5DHI6</accession>
<evidence type="ECO:0000313" key="3">
    <source>
        <dbReference type="Proteomes" id="UP001328107"/>
    </source>
</evidence>
<comment type="caution">
    <text evidence="2">The sequence shown here is derived from an EMBL/GenBank/DDBJ whole genome shotgun (WGS) entry which is preliminary data.</text>
</comment>
<evidence type="ECO:0008006" key="4">
    <source>
        <dbReference type="Google" id="ProtNLM"/>
    </source>
</evidence>
<dbReference type="Proteomes" id="UP001328107">
    <property type="component" value="Unassembled WGS sequence"/>
</dbReference>
<name>A0AAN5DHI6_9BILA</name>
<reference evidence="3" key="1">
    <citation type="submission" date="2022-10" db="EMBL/GenBank/DDBJ databases">
        <title>Genome assembly of Pristionchus species.</title>
        <authorList>
            <person name="Yoshida K."/>
            <person name="Sommer R.J."/>
        </authorList>
    </citation>
    <scope>NUCLEOTIDE SEQUENCE [LARGE SCALE GENOMIC DNA]</scope>
    <source>
        <strain evidence="3">RS5460</strain>
    </source>
</reference>
<dbReference type="EMBL" id="BTRK01000006">
    <property type="protein sequence ID" value="GMR63035.1"/>
    <property type="molecule type" value="Genomic_DNA"/>
</dbReference>
<keyword evidence="1" id="KW-0732">Signal</keyword>
<gene>
    <name evidence="2" type="ORF">PMAYCL1PPCAC_33230</name>
</gene>
<keyword evidence="3" id="KW-1185">Reference proteome</keyword>
<feature type="chain" id="PRO_5042865876" description="G protein-coupled receptor" evidence="1">
    <location>
        <begin position="28"/>
        <end position="126"/>
    </location>
</feature>
<proteinExistence type="predicted"/>
<organism evidence="2 3">
    <name type="scientific">Pristionchus mayeri</name>
    <dbReference type="NCBI Taxonomy" id="1317129"/>
    <lineage>
        <taxon>Eukaryota</taxon>
        <taxon>Metazoa</taxon>
        <taxon>Ecdysozoa</taxon>
        <taxon>Nematoda</taxon>
        <taxon>Chromadorea</taxon>
        <taxon>Rhabditida</taxon>
        <taxon>Rhabditina</taxon>
        <taxon>Diplogasteromorpha</taxon>
        <taxon>Diplogasteroidea</taxon>
        <taxon>Neodiplogasteridae</taxon>
        <taxon>Pristionchus</taxon>
    </lineage>
</organism>
<sequence length="126" mass="14025">DASFLPSSCPPLLLRLLSMGVLPAASCIHVSGLLLPHLHLPNIHLPYIQLSSLRIPVCSTVHMAVSTISSRFRRRSSDRIPCWSTNRMIDFLLFTSPHDLLPLPNCSFESMIKYLPFHSCPTLSSS</sequence>
<protein>
    <recommendedName>
        <fullName evidence="4">G protein-coupled receptor</fullName>
    </recommendedName>
</protein>